<keyword evidence="3" id="KW-1185">Reference proteome</keyword>
<dbReference type="AlphaFoldDB" id="A0A6G0WWL0"/>
<keyword evidence="1" id="KW-0472">Membrane</keyword>
<evidence type="ECO:0000256" key="1">
    <source>
        <dbReference type="SAM" id="Phobius"/>
    </source>
</evidence>
<feature type="transmembrane region" description="Helical" evidence="1">
    <location>
        <begin position="53"/>
        <end position="76"/>
    </location>
</feature>
<reference evidence="2 3" key="1">
    <citation type="submission" date="2019-07" db="EMBL/GenBank/DDBJ databases">
        <title>Genomics analysis of Aphanomyces spp. identifies a new class of oomycete effector associated with host adaptation.</title>
        <authorList>
            <person name="Gaulin E."/>
        </authorList>
    </citation>
    <scope>NUCLEOTIDE SEQUENCE [LARGE SCALE GENOMIC DNA]</scope>
    <source>
        <strain evidence="2 3">ATCC 201684</strain>
    </source>
</reference>
<gene>
    <name evidence="2" type="ORF">Ae201684_010867</name>
</gene>
<sequence>MASWTTRRRASTHALPVLSNQEDDAAARWKELSPWNALLWPFQIITYARLSFCLIYCIVSAVAIVVLASLALLGVLLVPTSIAWFICQLFCRCGLGGDLPRFHYPWSILHRALRTFLAWDCWLHNTMASPDAQIIIQYDGYDSSRSAQQRGPQFVTRLKRDDWTPAHCFQIVMYLTTVRLGLSVLVYLWLSLMKDVFCFVQAAFAIWFLAPQANDQQDYIWGGDVSCRAHPFGCVGSAAIELYLVVILRTLLVRTMCWCTRYFCCESVILLNAGGL</sequence>
<dbReference type="VEuPathDB" id="FungiDB:AeMF1_018477"/>
<accession>A0A6G0WWL0</accession>
<feature type="transmembrane region" description="Helical" evidence="1">
    <location>
        <begin position="230"/>
        <end position="252"/>
    </location>
</feature>
<evidence type="ECO:0000313" key="2">
    <source>
        <dbReference type="EMBL" id="KAF0731914.1"/>
    </source>
</evidence>
<comment type="caution">
    <text evidence="2">The sequence shown here is derived from an EMBL/GenBank/DDBJ whole genome shotgun (WGS) entry which is preliminary data.</text>
</comment>
<protein>
    <submittedName>
        <fullName evidence="2">Uncharacterized protein</fullName>
    </submittedName>
</protein>
<proteinExistence type="predicted"/>
<dbReference type="EMBL" id="VJMJ01000138">
    <property type="protein sequence ID" value="KAF0731914.1"/>
    <property type="molecule type" value="Genomic_DNA"/>
</dbReference>
<organism evidence="2 3">
    <name type="scientific">Aphanomyces euteiches</name>
    <dbReference type="NCBI Taxonomy" id="100861"/>
    <lineage>
        <taxon>Eukaryota</taxon>
        <taxon>Sar</taxon>
        <taxon>Stramenopiles</taxon>
        <taxon>Oomycota</taxon>
        <taxon>Saprolegniomycetes</taxon>
        <taxon>Saprolegniales</taxon>
        <taxon>Verrucalvaceae</taxon>
        <taxon>Aphanomyces</taxon>
    </lineage>
</organism>
<name>A0A6G0WWL0_9STRA</name>
<evidence type="ECO:0000313" key="3">
    <source>
        <dbReference type="Proteomes" id="UP000481153"/>
    </source>
</evidence>
<keyword evidence="1" id="KW-1133">Transmembrane helix</keyword>
<feature type="transmembrane region" description="Helical" evidence="1">
    <location>
        <begin position="184"/>
        <end position="210"/>
    </location>
</feature>
<keyword evidence="1" id="KW-0812">Transmembrane</keyword>
<dbReference type="Proteomes" id="UP000481153">
    <property type="component" value="Unassembled WGS sequence"/>
</dbReference>